<organism evidence="1 2">
    <name type="scientific">Solitalea canadensis (strain ATCC 29591 / DSM 3403 / JCM 21819 / LMG 8368 / NBRC 15130 / NCIMB 12057 / USAM 9D)</name>
    <name type="common">Flexibacter canadensis</name>
    <dbReference type="NCBI Taxonomy" id="929556"/>
    <lineage>
        <taxon>Bacteria</taxon>
        <taxon>Pseudomonadati</taxon>
        <taxon>Bacteroidota</taxon>
        <taxon>Sphingobacteriia</taxon>
        <taxon>Sphingobacteriales</taxon>
        <taxon>Sphingobacteriaceae</taxon>
        <taxon>Solitalea</taxon>
    </lineage>
</organism>
<sequence>MHKCFIQFLNQTKKSSDLVKNNFRKLKPAHFKYSLTYVKTSFTRTYLQKTSIPAEVENWSMSSRLKPGDIFSDYKALDFELIAKS</sequence>
<accession>H8KW94</accession>
<dbReference type="Proteomes" id="UP000007590">
    <property type="component" value="Chromosome"/>
</dbReference>
<dbReference type="AlphaFoldDB" id="H8KW94"/>
<evidence type="ECO:0000313" key="2">
    <source>
        <dbReference type="Proteomes" id="UP000007590"/>
    </source>
</evidence>
<reference evidence="1" key="1">
    <citation type="submission" date="2012-02" db="EMBL/GenBank/DDBJ databases">
        <title>The complete genome of Solitalea canadensis DSM 3403.</title>
        <authorList>
            <consortium name="US DOE Joint Genome Institute (JGI-PGF)"/>
            <person name="Lucas S."/>
            <person name="Copeland A."/>
            <person name="Lapidus A."/>
            <person name="Glavina del Rio T."/>
            <person name="Dalin E."/>
            <person name="Tice H."/>
            <person name="Bruce D."/>
            <person name="Goodwin L."/>
            <person name="Pitluck S."/>
            <person name="Peters L."/>
            <person name="Ovchinnikova G."/>
            <person name="Lu M."/>
            <person name="Kyrpides N."/>
            <person name="Mavromatis K."/>
            <person name="Ivanova N."/>
            <person name="Brettin T."/>
            <person name="Detter J.C."/>
            <person name="Han C."/>
            <person name="Larimer F."/>
            <person name="Land M."/>
            <person name="Hauser L."/>
            <person name="Markowitz V."/>
            <person name="Cheng J.-F."/>
            <person name="Hugenholtz P."/>
            <person name="Woyke T."/>
            <person name="Wu D."/>
            <person name="Spring S."/>
            <person name="Schroeder M."/>
            <person name="Kopitz M."/>
            <person name="Brambilla E."/>
            <person name="Klenk H.-P."/>
            <person name="Eisen J.A."/>
        </authorList>
    </citation>
    <scope>NUCLEOTIDE SEQUENCE</scope>
    <source>
        <strain evidence="1">DSM 3403</strain>
    </source>
</reference>
<dbReference type="HOGENOM" id="CLU_2510925_0_0_10"/>
<gene>
    <name evidence="1" type="ordered locus">Solca_2862</name>
</gene>
<protein>
    <submittedName>
        <fullName evidence="1">Uncharacterized protein</fullName>
    </submittedName>
</protein>
<name>H8KW94_SOLCM</name>
<proteinExistence type="predicted"/>
<dbReference type="EMBL" id="CP003349">
    <property type="protein sequence ID" value="AFD07886.1"/>
    <property type="molecule type" value="Genomic_DNA"/>
</dbReference>
<keyword evidence="2" id="KW-1185">Reference proteome</keyword>
<evidence type="ECO:0000313" key="1">
    <source>
        <dbReference type="EMBL" id="AFD07886.1"/>
    </source>
</evidence>
<dbReference type="KEGG" id="scn:Solca_2862"/>